<dbReference type="Proteomes" id="UP001146468">
    <property type="component" value="Unassembled WGS sequence"/>
</dbReference>
<name>A0A9X3LT09_9CORY</name>
<dbReference type="InterPro" id="IPR036465">
    <property type="entry name" value="vWFA_dom_sf"/>
</dbReference>
<keyword evidence="5" id="KW-1185">Reference proteome</keyword>
<dbReference type="Gene3D" id="3.40.50.410">
    <property type="entry name" value="von Willebrand factor, type A domain"/>
    <property type="match status" value="1"/>
</dbReference>
<reference evidence="4" key="1">
    <citation type="submission" date="2022-02" db="EMBL/GenBank/DDBJ databases">
        <title>Corynebacterium sp. from urogenital microbiome.</title>
        <authorList>
            <person name="Cappelli E.A."/>
            <person name="Ribeiro T.G."/>
            <person name="Peixe L."/>
        </authorList>
    </citation>
    <scope>NUCLEOTIDE SEQUENCE</scope>
    <source>
        <strain evidence="4">C8Ua_172</strain>
    </source>
</reference>
<dbReference type="SMART" id="SM00327">
    <property type="entry name" value="VWA"/>
    <property type="match status" value="1"/>
</dbReference>
<protein>
    <submittedName>
        <fullName evidence="4">VWA domain-containing protein</fullName>
    </submittedName>
</protein>
<keyword evidence="2" id="KW-1133">Transmembrane helix</keyword>
<evidence type="ECO:0000256" key="2">
    <source>
        <dbReference type="SAM" id="Phobius"/>
    </source>
</evidence>
<evidence type="ECO:0000313" key="4">
    <source>
        <dbReference type="EMBL" id="MCZ9293537.1"/>
    </source>
</evidence>
<evidence type="ECO:0000259" key="3">
    <source>
        <dbReference type="PROSITE" id="PS50234"/>
    </source>
</evidence>
<dbReference type="RefSeq" id="WP_269964984.1">
    <property type="nucleotide sequence ID" value="NZ_JAKMUS010000003.1"/>
</dbReference>
<dbReference type="InterPro" id="IPR002035">
    <property type="entry name" value="VWF_A"/>
</dbReference>
<dbReference type="AlphaFoldDB" id="A0A9X3LT09"/>
<organism evidence="4 5">
    <name type="scientific">Corynebacterium meitnerae</name>
    <dbReference type="NCBI Taxonomy" id="2913498"/>
    <lineage>
        <taxon>Bacteria</taxon>
        <taxon>Bacillati</taxon>
        <taxon>Actinomycetota</taxon>
        <taxon>Actinomycetes</taxon>
        <taxon>Mycobacteriales</taxon>
        <taxon>Corynebacteriaceae</taxon>
        <taxon>Corynebacterium</taxon>
    </lineage>
</organism>
<feature type="domain" description="VWFA" evidence="3">
    <location>
        <begin position="47"/>
        <end position="233"/>
    </location>
</feature>
<evidence type="ECO:0000256" key="1">
    <source>
        <dbReference type="SAM" id="MobiDB-lite"/>
    </source>
</evidence>
<dbReference type="PROSITE" id="PS50234">
    <property type="entry name" value="VWFA"/>
    <property type="match status" value="1"/>
</dbReference>
<feature type="transmembrane region" description="Helical" evidence="2">
    <location>
        <begin position="626"/>
        <end position="648"/>
    </location>
</feature>
<comment type="caution">
    <text evidence="4">The sequence shown here is derived from an EMBL/GenBank/DDBJ whole genome shotgun (WGS) entry which is preliminary data.</text>
</comment>
<feature type="region of interest" description="Disordered" evidence="1">
    <location>
        <begin position="571"/>
        <end position="615"/>
    </location>
</feature>
<dbReference type="Pfam" id="PF13519">
    <property type="entry name" value="VWA_2"/>
    <property type="match status" value="1"/>
</dbReference>
<dbReference type="EMBL" id="JAKMUS010000003">
    <property type="protein sequence ID" value="MCZ9293537.1"/>
    <property type="molecule type" value="Genomic_DNA"/>
</dbReference>
<accession>A0A9X3LT09</accession>
<sequence length="652" mass="70093">MDTTKKYAFGVVSVLAAAVLLLVGGLIVPGVAMAQGESGGGGVSSSKAALIVDASGSMLDADVDGGTRMDAAKRAAHELVNDLPDSANLGLLAYGMRVSNAPEDHERGCQDIETLVPVGKLDRGLLKSKIDEMTPSGYTPIGHSLRAAAEELGDEGERSIILVSDGIDTCAPPPVCEVAKELAGEGFDLTIHTVGFKTDEQARAELECVARVSGGDFLEADDTASLAKSLKFLAQRSAETYQTAGTWFEYADTPEDAKWLGEGRYRTKVKAELQESPGDDVKRGYYKVAIPEGHKAVISTTVLPKRSSSGRAHDAGFVVSRIDAQNETAEKCDGIYGGTSTEMDGGTSGGVSWMPSALIRRFEPVKEERGCSRHWTIPDEIYFTTTDKSQGTAEEDVEVEVVINFEPIPDEDEVYKYPDGEKKEEYKGDLSFDSPQSIKGGTSFSDAMEVKPGTYKDAIVRGEYRFYKIPVEYGQQPVFSYRALESEGDSLGNLSPALYSPFREMIKFESTRPEATLSAGVIQYRNRDVAASGDQQANAGYYYIGLGRPQGDEDAMMGVEQPFEISFDAVGQKADGPNWRPTEKDGPEPSDTPPGEPAVDGKEKPKDSDTQAQDQVDEGGFDAKTMVMVAIGAGIVLLLAALVALIALRRRK</sequence>
<evidence type="ECO:0000313" key="5">
    <source>
        <dbReference type="Proteomes" id="UP001146468"/>
    </source>
</evidence>
<keyword evidence="2" id="KW-0812">Transmembrane</keyword>
<proteinExistence type="predicted"/>
<dbReference type="SUPFAM" id="SSF53300">
    <property type="entry name" value="vWA-like"/>
    <property type="match status" value="1"/>
</dbReference>
<gene>
    <name evidence="4" type="ORF">L8U60_03420</name>
</gene>
<keyword evidence="2" id="KW-0472">Membrane</keyword>
<feature type="compositionally biased region" description="Basic and acidic residues" evidence="1">
    <location>
        <begin position="599"/>
        <end position="609"/>
    </location>
</feature>